<dbReference type="CDD" id="cd00130">
    <property type="entry name" value="PAS"/>
    <property type="match status" value="1"/>
</dbReference>
<dbReference type="SUPFAM" id="SSF55785">
    <property type="entry name" value="PYP-like sensor domain (PAS domain)"/>
    <property type="match status" value="1"/>
</dbReference>
<organism evidence="2 3">
    <name type="scientific">Variovorax ginsengisoli</name>
    <dbReference type="NCBI Taxonomy" id="363844"/>
    <lineage>
        <taxon>Bacteria</taxon>
        <taxon>Pseudomonadati</taxon>
        <taxon>Pseudomonadota</taxon>
        <taxon>Betaproteobacteria</taxon>
        <taxon>Burkholderiales</taxon>
        <taxon>Comamonadaceae</taxon>
        <taxon>Variovorax</taxon>
    </lineage>
</organism>
<dbReference type="InterPro" id="IPR000014">
    <property type="entry name" value="PAS"/>
</dbReference>
<evidence type="ECO:0000313" key="2">
    <source>
        <dbReference type="EMBL" id="MDO1536334.1"/>
    </source>
</evidence>
<proteinExistence type="predicted"/>
<reference evidence="2" key="1">
    <citation type="submission" date="2023-06" db="EMBL/GenBank/DDBJ databases">
        <authorList>
            <person name="Jiang Y."/>
            <person name="Liu Q."/>
        </authorList>
    </citation>
    <scope>NUCLEOTIDE SEQUENCE</scope>
    <source>
        <strain evidence="2">CGMCC 1.12090</strain>
    </source>
</reference>
<dbReference type="Proteomes" id="UP001169027">
    <property type="component" value="Unassembled WGS sequence"/>
</dbReference>
<dbReference type="Gene3D" id="3.30.450.20">
    <property type="entry name" value="PAS domain"/>
    <property type="match status" value="1"/>
</dbReference>
<comment type="caution">
    <text evidence="2">The sequence shown here is derived from an EMBL/GenBank/DDBJ whole genome shotgun (WGS) entry which is preliminary data.</text>
</comment>
<name>A0ABT8SBP4_9BURK</name>
<protein>
    <submittedName>
        <fullName evidence="2">PAS domain S-box protein</fullName>
    </submittedName>
</protein>
<dbReference type="InterPro" id="IPR035965">
    <property type="entry name" value="PAS-like_dom_sf"/>
</dbReference>
<dbReference type="NCBIfam" id="TIGR00229">
    <property type="entry name" value="sensory_box"/>
    <property type="match status" value="1"/>
</dbReference>
<feature type="domain" description="PAS" evidence="1">
    <location>
        <begin position="45"/>
        <end position="147"/>
    </location>
</feature>
<evidence type="ECO:0000313" key="3">
    <source>
        <dbReference type="Proteomes" id="UP001169027"/>
    </source>
</evidence>
<keyword evidence="3" id="KW-1185">Reference proteome</keyword>
<sequence>MNDAKSPRPGIAPAPLDFRGLSTGDEFYRSAEEFRVLFDLCPIATYLIDADGVIVKFNDLATKLWGREPVLGDTDEKFCGSHQMYLLDGTPLSHDECPMAQVVSGAIDLATDAPVVIERPDGSRVTVIVNIRPLRDSRGEIVGAINCFYEMASPISIPKFANSQPLS</sequence>
<dbReference type="RefSeq" id="WP_301814347.1">
    <property type="nucleotide sequence ID" value="NZ_JAUJZH010000027.1"/>
</dbReference>
<dbReference type="Pfam" id="PF13426">
    <property type="entry name" value="PAS_9"/>
    <property type="match status" value="1"/>
</dbReference>
<evidence type="ECO:0000259" key="1">
    <source>
        <dbReference type="Pfam" id="PF13426"/>
    </source>
</evidence>
<accession>A0ABT8SBP4</accession>
<dbReference type="EMBL" id="JAUKVY010000027">
    <property type="protein sequence ID" value="MDO1536334.1"/>
    <property type="molecule type" value="Genomic_DNA"/>
</dbReference>
<gene>
    <name evidence="2" type="ORF">Q2T77_29010</name>
</gene>